<dbReference type="InterPro" id="IPR011335">
    <property type="entry name" value="Restrct_endonuc-II-like"/>
</dbReference>
<dbReference type="SUPFAM" id="SSF52980">
    <property type="entry name" value="Restriction endonuclease-like"/>
    <property type="match status" value="1"/>
</dbReference>
<protein>
    <submittedName>
        <fullName evidence="2">Restriction endonuclease</fullName>
    </submittedName>
</protein>
<proteinExistence type="predicted"/>
<dbReference type="InterPro" id="IPR007560">
    <property type="entry name" value="Restrct_endonuc_IV_Mrr"/>
</dbReference>
<keyword evidence="2" id="KW-0255">Endonuclease</keyword>
<dbReference type="Gene3D" id="3.40.1350.10">
    <property type="match status" value="1"/>
</dbReference>
<feature type="domain" description="Restriction endonuclease type IV Mrr" evidence="1">
    <location>
        <begin position="191"/>
        <end position="295"/>
    </location>
</feature>
<comment type="caution">
    <text evidence="2">The sequence shown here is derived from an EMBL/GenBank/DDBJ whole genome shotgun (WGS) entry which is preliminary data.</text>
</comment>
<dbReference type="Proteomes" id="UP001447008">
    <property type="component" value="Unassembled WGS sequence"/>
</dbReference>
<keyword evidence="2" id="KW-0378">Hydrolase</keyword>
<dbReference type="PANTHER" id="PTHR30015">
    <property type="entry name" value="MRR RESTRICTION SYSTEM PROTEIN"/>
    <property type="match status" value="1"/>
</dbReference>
<name>A0ABU9N0E7_9GAMM</name>
<sequence>MDIPKTISMRIAMLAKKDKKVSDLCASFISEKYNPDVKDFWGNVSVWLKYVAKGLELQSALKNEYGIEEEFNWGEFDKYPHCTIAEGALRQYTKAIFINDFKELSAKCRQLSYRNEFGEIEREDFINYLVGKYINSRVEAPLRAFKQFLTDYCDKEWVIALDMSELYRENIMMVLDIVREDASACENEPDDPYEYEKIVAHQLCELGWTAYSTSGSGDQGADVVAEKYGLRFVIQCKLYSQPVGNKAVQEVSSARDYYEAFGAAVVTNNDYTKSAKQLAESQDVWLLHDSMLDEWSYAVDQMIEALDGED</sequence>
<dbReference type="RefSeq" id="WP_342677550.1">
    <property type="nucleotide sequence ID" value="NZ_JBCGCU010000005.1"/>
</dbReference>
<evidence type="ECO:0000313" key="2">
    <source>
        <dbReference type="EMBL" id="MEM0515148.1"/>
    </source>
</evidence>
<evidence type="ECO:0000259" key="1">
    <source>
        <dbReference type="Pfam" id="PF04471"/>
    </source>
</evidence>
<dbReference type="PANTHER" id="PTHR30015:SF6">
    <property type="entry name" value="SLL1429 PROTEIN"/>
    <property type="match status" value="1"/>
</dbReference>
<reference evidence="2 3" key="1">
    <citation type="submission" date="2024-03" db="EMBL/GenBank/DDBJ databases">
        <title>Pseudoalteromonas qingdaonensis sp. nov., isolated from the intestines of marine benthic organisms.</title>
        <authorList>
            <person name="Lin X."/>
            <person name="Fang S."/>
            <person name="Hu X."/>
        </authorList>
    </citation>
    <scope>NUCLEOTIDE SEQUENCE [LARGE SCALE GENOMIC DNA]</scope>
    <source>
        <strain evidence="2 3">YIC-827</strain>
    </source>
</reference>
<dbReference type="Pfam" id="PF04471">
    <property type="entry name" value="Mrr_cat"/>
    <property type="match status" value="1"/>
</dbReference>
<dbReference type="EMBL" id="JBCGCU010000005">
    <property type="protein sequence ID" value="MEM0515148.1"/>
    <property type="molecule type" value="Genomic_DNA"/>
</dbReference>
<organism evidence="2 3">
    <name type="scientific">Pseudoalteromonas qingdaonensis</name>
    <dbReference type="NCBI Taxonomy" id="3131913"/>
    <lineage>
        <taxon>Bacteria</taxon>
        <taxon>Pseudomonadati</taxon>
        <taxon>Pseudomonadota</taxon>
        <taxon>Gammaproteobacteria</taxon>
        <taxon>Alteromonadales</taxon>
        <taxon>Pseudoalteromonadaceae</taxon>
        <taxon>Pseudoalteromonas</taxon>
    </lineage>
</organism>
<dbReference type="GO" id="GO:0004519">
    <property type="term" value="F:endonuclease activity"/>
    <property type="evidence" value="ECO:0007669"/>
    <property type="project" value="UniProtKB-KW"/>
</dbReference>
<keyword evidence="3" id="KW-1185">Reference proteome</keyword>
<keyword evidence="2" id="KW-0540">Nuclease</keyword>
<gene>
    <name evidence="2" type="ORF">WCN91_06855</name>
</gene>
<dbReference type="InterPro" id="IPR052906">
    <property type="entry name" value="Type_IV_Methyl-Rstrct_Enzyme"/>
</dbReference>
<accession>A0ABU9N0E7</accession>
<dbReference type="InterPro" id="IPR011856">
    <property type="entry name" value="tRNA_endonuc-like_dom_sf"/>
</dbReference>
<evidence type="ECO:0000313" key="3">
    <source>
        <dbReference type="Proteomes" id="UP001447008"/>
    </source>
</evidence>